<dbReference type="Pfam" id="PF00665">
    <property type="entry name" value="rve"/>
    <property type="match status" value="1"/>
</dbReference>
<dbReference type="AlphaFoldDB" id="A0A423TDI4"/>
<sequence>MVRRVRPVRIWIDTPYLKGQVDGLCMPDLIADLIIGEIPGAGPPEQTDQVAGAVTTRAAARRHQETLRTPASSPCTSLNKAQLIEQQHLDASLNKFRGFTEIHGRGRREIWTVKRGTVPKVPLQKTPLIDTPFKRVAVDIVGPIKPASSEGHRYILALVDYATRYPELVPLKRITTEVVAEALVEIYSRLGVPEEVDHDQGTQFMSDCMQEVSRLLSLKQLLTTPYHPMSNGLVEKFNVVCVQNNPASGTGT</sequence>
<dbReference type="InterPro" id="IPR050951">
    <property type="entry name" value="Retrovirus_Pol_polyprotein"/>
</dbReference>
<reference evidence="2 3" key="2">
    <citation type="submission" date="2019-01" db="EMBL/GenBank/DDBJ databases">
        <title>The decoding of complex shrimp genome reveals the adaptation for benthos swimmer, frequently molting mechanism and breeding impact on genome.</title>
        <authorList>
            <person name="Sun Y."/>
            <person name="Gao Y."/>
            <person name="Yu Y."/>
        </authorList>
    </citation>
    <scope>NUCLEOTIDE SEQUENCE [LARGE SCALE GENOMIC DNA]</scope>
    <source>
        <tissue evidence="2">Muscle</tissue>
    </source>
</reference>
<evidence type="ECO:0000313" key="3">
    <source>
        <dbReference type="Proteomes" id="UP000283509"/>
    </source>
</evidence>
<dbReference type="GO" id="GO:0015074">
    <property type="term" value="P:DNA integration"/>
    <property type="evidence" value="ECO:0007669"/>
    <property type="project" value="InterPro"/>
</dbReference>
<feature type="domain" description="Integrase catalytic" evidence="1">
    <location>
        <begin position="128"/>
        <end position="252"/>
    </location>
</feature>
<dbReference type="InterPro" id="IPR036397">
    <property type="entry name" value="RNaseH_sf"/>
</dbReference>
<dbReference type="Proteomes" id="UP000283509">
    <property type="component" value="Unassembled WGS sequence"/>
</dbReference>
<dbReference type="PANTHER" id="PTHR37984">
    <property type="entry name" value="PROTEIN CBG26694"/>
    <property type="match status" value="1"/>
</dbReference>
<dbReference type="Gene3D" id="3.30.420.10">
    <property type="entry name" value="Ribonuclease H-like superfamily/Ribonuclease H"/>
    <property type="match status" value="1"/>
</dbReference>
<dbReference type="OrthoDB" id="6373272at2759"/>
<evidence type="ECO:0000313" key="2">
    <source>
        <dbReference type="EMBL" id="ROT74554.1"/>
    </source>
</evidence>
<gene>
    <name evidence="2" type="ORF">C7M84_006940</name>
</gene>
<comment type="caution">
    <text evidence="2">The sequence shown here is derived from an EMBL/GenBank/DDBJ whole genome shotgun (WGS) entry which is preliminary data.</text>
</comment>
<dbReference type="InterPro" id="IPR012337">
    <property type="entry name" value="RNaseH-like_sf"/>
</dbReference>
<proteinExistence type="predicted"/>
<keyword evidence="3" id="KW-1185">Reference proteome</keyword>
<dbReference type="PANTHER" id="PTHR37984:SF15">
    <property type="entry name" value="INTEGRASE CATALYTIC DOMAIN-CONTAINING PROTEIN"/>
    <property type="match status" value="1"/>
</dbReference>
<evidence type="ECO:0000259" key="1">
    <source>
        <dbReference type="PROSITE" id="PS50994"/>
    </source>
</evidence>
<accession>A0A423TDI4</accession>
<name>A0A423TDI4_PENVA</name>
<reference evidence="2 3" key="1">
    <citation type="submission" date="2018-04" db="EMBL/GenBank/DDBJ databases">
        <authorList>
            <person name="Zhang X."/>
            <person name="Yuan J."/>
            <person name="Li F."/>
            <person name="Xiang J."/>
        </authorList>
    </citation>
    <scope>NUCLEOTIDE SEQUENCE [LARGE SCALE GENOMIC DNA]</scope>
    <source>
        <tissue evidence="2">Muscle</tissue>
    </source>
</reference>
<organism evidence="2 3">
    <name type="scientific">Penaeus vannamei</name>
    <name type="common">Whiteleg shrimp</name>
    <name type="synonym">Litopenaeus vannamei</name>
    <dbReference type="NCBI Taxonomy" id="6689"/>
    <lineage>
        <taxon>Eukaryota</taxon>
        <taxon>Metazoa</taxon>
        <taxon>Ecdysozoa</taxon>
        <taxon>Arthropoda</taxon>
        <taxon>Crustacea</taxon>
        <taxon>Multicrustacea</taxon>
        <taxon>Malacostraca</taxon>
        <taxon>Eumalacostraca</taxon>
        <taxon>Eucarida</taxon>
        <taxon>Decapoda</taxon>
        <taxon>Dendrobranchiata</taxon>
        <taxon>Penaeoidea</taxon>
        <taxon>Penaeidae</taxon>
        <taxon>Penaeus</taxon>
    </lineage>
</organism>
<dbReference type="EMBL" id="QCYY01001878">
    <property type="protein sequence ID" value="ROT74554.1"/>
    <property type="molecule type" value="Genomic_DNA"/>
</dbReference>
<protein>
    <recommendedName>
        <fullName evidence="1">Integrase catalytic domain-containing protein</fullName>
    </recommendedName>
</protein>
<dbReference type="PROSITE" id="PS50994">
    <property type="entry name" value="INTEGRASE"/>
    <property type="match status" value="1"/>
</dbReference>
<dbReference type="GO" id="GO:0003676">
    <property type="term" value="F:nucleic acid binding"/>
    <property type="evidence" value="ECO:0007669"/>
    <property type="project" value="InterPro"/>
</dbReference>
<dbReference type="SUPFAM" id="SSF53098">
    <property type="entry name" value="Ribonuclease H-like"/>
    <property type="match status" value="1"/>
</dbReference>
<dbReference type="InterPro" id="IPR001584">
    <property type="entry name" value="Integrase_cat-core"/>
</dbReference>